<proteinExistence type="predicted"/>
<evidence type="ECO:0000313" key="4">
    <source>
        <dbReference type="Proteomes" id="UP000291343"/>
    </source>
</evidence>
<accession>A0A482XLJ7</accession>
<feature type="region of interest" description="Disordered" evidence="1">
    <location>
        <begin position="273"/>
        <end position="306"/>
    </location>
</feature>
<comment type="caution">
    <text evidence="3">The sequence shown here is derived from an EMBL/GenBank/DDBJ whole genome shotgun (WGS) entry which is preliminary data.</text>
</comment>
<sequence>MPNKVGNISLETDLDEFCVELTKRADPNFPNSDGQICMHLLVGDSGRKREQEQIMIDQMAFTPGYSNVQYLNKLKGSGAFRKGSSDGQQYGSSSHGEYRTLAEKYLTPTRNFIFGLHYVEQTKSYNIGKVPVTFDGDDFLVQYGRGTMRYKGTDGLWRLLTQDITHHGDLKYFTDPDWVVYMEIVLRANQPEQASISMFNREEPSLLGILGCIGSKITDFLKTQLEEAAKKALGTLEGFLDGGLKKAKDFIYGKIGQLGSDIYEILKGLCPELTDQPADRPTDRPKDRPTDRPTDKPKVPGKDPDLFDELGSPACAYIRDLDELLRRLVSLQRLKLSQKMYCGFTQSCLLFWIAQRFVAAMGRLGADLLIEWAKLNKTLLIETELLKKMSVNLPFGYHYRRKPLCGPTPSEEEAVKRGSKKDTDCVVHDEKYFSFQKRNPKMEQDIKIGMEVLNSLFNSDPKFFEKLDMFKKISTKDLNTAIDKAYRYLRIYYR</sequence>
<dbReference type="Proteomes" id="UP000291343">
    <property type="component" value="Unassembled WGS sequence"/>
</dbReference>
<dbReference type="EMBL" id="QKKF02005893">
    <property type="protein sequence ID" value="RZF46557.1"/>
    <property type="molecule type" value="Genomic_DNA"/>
</dbReference>
<evidence type="ECO:0000313" key="3">
    <source>
        <dbReference type="EMBL" id="RZF46557.1"/>
    </source>
</evidence>
<dbReference type="InParanoid" id="A0A482XLJ7"/>
<dbReference type="InterPro" id="IPR058520">
    <property type="entry name" value="DUF8207"/>
</dbReference>
<dbReference type="AlphaFoldDB" id="A0A482XLJ7"/>
<evidence type="ECO:0000256" key="1">
    <source>
        <dbReference type="SAM" id="MobiDB-lite"/>
    </source>
</evidence>
<organism evidence="3 4">
    <name type="scientific">Laodelphax striatellus</name>
    <name type="common">Small brown planthopper</name>
    <name type="synonym">Delphax striatella</name>
    <dbReference type="NCBI Taxonomy" id="195883"/>
    <lineage>
        <taxon>Eukaryota</taxon>
        <taxon>Metazoa</taxon>
        <taxon>Ecdysozoa</taxon>
        <taxon>Arthropoda</taxon>
        <taxon>Hexapoda</taxon>
        <taxon>Insecta</taxon>
        <taxon>Pterygota</taxon>
        <taxon>Neoptera</taxon>
        <taxon>Paraneoptera</taxon>
        <taxon>Hemiptera</taxon>
        <taxon>Auchenorrhyncha</taxon>
        <taxon>Fulgoroidea</taxon>
        <taxon>Delphacidae</taxon>
        <taxon>Criomorphinae</taxon>
        <taxon>Laodelphax</taxon>
    </lineage>
</organism>
<feature type="domain" description="DUF8207" evidence="2">
    <location>
        <begin position="113"/>
        <end position="192"/>
    </location>
</feature>
<name>A0A482XLJ7_LAOST</name>
<protein>
    <recommendedName>
        <fullName evidence="2">DUF8207 domain-containing protein</fullName>
    </recommendedName>
</protein>
<reference evidence="3 4" key="1">
    <citation type="journal article" date="2017" name="Gigascience">
        <title>Genome sequence of the small brown planthopper, Laodelphax striatellus.</title>
        <authorList>
            <person name="Zhu J."/>
            <person name="Jiang F."/>
            <person name="Wang X."/>
            <person name="Yang P."/>
            <person name="Bao Y."/>
            <person name="Zhao W."/>
            <person name="Wang W."/>
            <person name="Lu H."/>
            <person name="Wang Q."/>
            <person name="Cui N."/>
            <person name="Li J."/>
            <person name="Chen X."/>
            <person name="Luo L."/>
            <person name="Yu J."/>
            <person name="Kang L."/>
            <person name="Cui F."/>
        </authorList>
    </citation>
    <scope>NUCLEOTIDE SEQUENCE [LARGE SCALE GENOMIC DNA]</scope>
    <source>
        <strain evidence="3">Lst14</strain>
    </source>
</reference>
<evidence type="ECO:0000259" key="2">
    <source>
        <dbReference type="Pfam" id="PF26634"/>
    </source>
</evidence>
<feature type="compositionally biased region" description="Basic and acidic residues" evidence="1">
    <location>
        <begin position="277"/>
        <end position="305"/>
    </location>
</feature>
<dbReference type="OrthoDB" id="6620471at2759"/>
<dbReference type="Pfam" id="PF26634">
    <property type="entry name" value="DUF8207"/>
    <property type="match status" value="1"/>
</dbReference>
<keyword evidence="4" id="KW-1185">Reference proteome</keyword>
<gene>
    <name evidence="3" type="ORF">LSTR_LSTR013087</name>
</gene>